<evidence type="ECO:0000313" key="2">
    <source>
        <dbReference type="Proteomes" id="UP000007803"/>
    </source>
</evidence>
<organism evidence="1 2">
    <name type="scientific">Sulfurimonas autotrophica (strain ATCC BAA-671 / DSM 16294 / JCM 11897 / OK10)</name>
    <dbReference type="NCBI Taxonomy" id="563040"/>
    <lineage>
        <taxon>Bacteria</taxon>
        <taxon>Pseudomonadati</taxon>
        <taxon>Campylobacterota</taxon>
        <taxon>Epsilonproteobacteria</taxon>
        <taxon>Campylobacterales</taxon>
        <taxon>Sulfurimonadaceae</taxon>
        <taxon>Sulfurimonas</taxon>
    </lineage>
</organism>
<gene>
    <name evidence="1" type="ordered locus">Saut_0180</name>
</gene>
<dbReference type="STRING" id="563040.Saut_0180"/>
<protein>
    <submittedName>
        <fullName evidence="1">Uncharacterized protein</fullName>
    </submittedName>
</protein>
<dbReference type="Proteomes" id="UP000007803">
    <property type="component" value="Chromosome"/>
</dbReference>
<dbReference type="EMBL" id="CP002205">
    <property type="protein sequence ID" value="ADN08229.1"/>
    <property type="molecule type" value="Genomic_DNA"/>
</dbReference>
<sequence length="35" mass="4101">MLEMIVAVIFAVVAYYVAEKDNKESDLYQILHQQK</sequence>
<evidence type="ECO:0000313" key="1">
    <source>
        <dbReference type="EMBL" id="ADN08229.1"/>
    </source>
</evidence>
<dbReference type="HOGENOM" id="CLU_3367771_0_0_7"/>
<proteinExistence type="predicted"/>
<dbReference type="AlphaFoldDB" id="E0UTC6"/>
<keyword evidence="2" id="KW-1185">Reference proteome</keyword>
<name>E0UTC6_SULAO</name>
<accession>E0UTC6</accession>
<dbReference type="KEGG" id="sua:Saut_0180"/>
<reference evidence="2" key="1">
    <citation type="journal article" date="2010" name="Stand. Genomic Sci.">
        <title>Complete genome sequence of Sulfurimonas autotrophica type strain (OK10).</title>
        <authorList>
            <person name="Sikorski J."/>
            <person name="Munk C."/>
            <person name="Lapidus A."/>
            <person name="Djao O."/>
            <person name="Lucas S."/>
            <person name="Glavina Del Rio T."/>
            <person name="Nolan M."/>
            <person name="Tice H."/>
            <person name="Han C."/>
            <person name="Cheng J."/>
            <person name="Tapia R."/>
            <person name="Goodwin L."/>
            <person name="Pitluck S."/>
            <person name="Liolios K."/>
            <person name="Ivanova N."/>
            <person name="Mavromatis K."/>
            <person name="Mikhailova N."/>
            <person name="Pati A."/>
            <person name="Sims D."/>
            <person name="Meincke L."/>
            <person name="Brettin T."/>
            <person name="Detter J."/>
            <person name="Chen A."/>
            <person name="Palaniappan K."/>
            <person name="Land M."/>
            <person name="Hauser L."/>
            <person name="Chang Y."/>
            <person name="Jeffries C."/>
            <person name="Rohde M."/>
            <person name="Lang E."/>
            <person name="Spring S."/>
            <person name="Goker M."/>
            <person name="Woyke T."/>
            <person name="Bristow J."/>
            <person name="Eisen J."/>
            <person name="Markowitz V."/>
            <person name="Hugenholtz P."/>
            <person name="Kyrpides N."/>
            <person name="Klenk H."/>
        </authorList>
    </citation>
    <scope>NUCLEOTIDE SEQUENCE [LARGE SCALE GENOMIC DNA]</scope>
    <source>
        <strain evidence="2">ATCC BAA-671 / DSM 16294 / JCM 11897 / OK10</strain>
    </source>
</reference>